<keyword evidence="1" id="KW-0479">Metal-binding</keyword>
<dbReference type="InterPro" id="IPR013785">
    <property type="entry name" value="Aldolase_TIM"/>
</dbReference>
<evidence type="ECO:0000256" key="1">
    <source>
        <dbReference type="ARBA" id="ARBA00022723"/>
    </source>
</evidence>
<dbReference type="PANTHER" id="PTHR11749">
    <property type="entry name" value="RIBULOSE-5-PHOSPHATE-3-EPIMERASE"/>
    <property type="match status" value="1"/>
</dbReference>
<proteinExistence type="predicted"/>
<dbReference type="OrthoDB" id="1645589at2"/>
<dbReference type="GO" id="GO:0016857">
    <property type="term" value="F:racemase and epimerase activity, acting on carbohydrates and derivatives"/>
    <property type="evidence" value="ECO:0007669"/>
    <property type="project" value="InterPro"/>
</dbReference>
<dbReference type="Proteomes" id="UP000245283">
    <property type="component" value="Unassembled WGS sequence"/>
</dbReference>
<organism evidence="3 4">
    <name type="scientific">Ancrocorticia populi</name>
    <dbReference type="NCBI Taxonomy" id="2175228"/>
    <lineage>
        <taxon>Bacteria</taxon>
        <taxon>Bacillati</taxon>
        <taxon>Actinomycetota</taxon>
        <taxon>Actinomycetes</taxon>
        <taxon>Actinomycetales</taxon>
        <taxon>Actinomycetaceae</taxon>
        <taxon>Ancrocorticia</taxon>
    </lineage>
</organism>
<dbReference type="GO" id="GO:0046872">
    <property type="term" value="F:metal ion binding"/>
    <property type="evidence" value="ECO:0007669"/>
    <property type="project" value="UniProtKB-KW"/>
</dbReference>
<dbReference type="AlphaFoldDB" id="A0A2V1JZW5"/>
<accession>A0A2V1JZW5</accession>
<evidence type="ECO:0000256" key="2">
    <source>
        <dbReference type="ARBA" id="ARBA00023235"/>
    </source>
</evidence>
<dbReference type="SUPFAM" id="SSF51366">
    <property type="entry name" value="Ribulose-phoshate binding barrel"/>
    <property type="match status" value="1"/>
</dbReference>
<name>A0A2V1JZW5_9ACTO</name>
<dbReference type="CDD" id="cd00429">
    <property type="entry name" value="RPE"/>
    <property type="match status" value="1"/>
</dbReference>
<dbReference type="Pfam" id="PF00834">
    <property type="entry name" value="Ribul_P_3_epim"/>
    <property type="match status" value="1"/>
</dbReference>
<sequence>MERKLKISTAIGCADLLDLEHQVRYVDERTDFMHLDIKDGYYVRTFGVGPEFTEAIKGIVTKPMDAHLMIQRPWEYLETFANAGATWLTPHADVIENVALVTINQIKELGCKAGVALNPSRPLESIRYYLPYLDKVTLMLVDAGIAGQPVIKEMYDKISTLARLRDDLGLDFLIEADGSMNKSLYANLYRAGADMVVAGPPALWNNDPDFERAWQILEDDVARETEGVERGY</sequence>
<comment type="caution">
    <text evidence="3">The sequence shown here is derived from an EMBL/GenBank/DDBJ whole genome shotgun (WGS) entry which is preliminary data.</text>
</comment>
<protein>
    <submittedName>
        <fullName evidence="3">Ribulose phosphate epimerase</fullName>
    </submittedName>
</protein>
<evidence type="ECO:0000313" key="4">
    <source>
        <dbReference type="Proteomes" id="UP000245283"/>
    </source>
</evidence>
<dbReference type="RefSeq" id="WP_109094540.1">
    <property type="nucleotide sequence ID" value="NZ_QETB01000007.1"/>
</dbReference>
<keyword evidence="2" id="KW-0413">Isomerase</keyword>
<dbReference type="GO" id="GO:0005975">
    <property type="term" value="P:carbohydrate metabolic process"/>
    <property type="evidence" value="ECO:0007669"/>
    <property type="project" value="InterPro"/>
</dbReference>
<evidence type="ECO:0000313" key="3">
    <source>
        <dbReference type="EMBL" id="PWF24431.1"/>
    </source>
</evidence>
<gene>
    <name evidence="3" type="ORF">DD236_11490</name>
</gene>
<dbReference type="InterPro" id="IPR000056">
    <property type="entry name" value="Ribul_P_3_epim-like"/>
</dbReference>
<keyword evidence="4" id="KW-1185">Reference proteome</keyword>
<dbReference type="Gene3D" id="3.20.20.70">
    <property type="entry name" value="Aldolase class I"/>
    <property type="match status" value="1"/>
</dbReference>
<dbReference type="InterPro" id="IPR011060">
    <property type="entry name" value="RibuloseP-bd_barrel"/>
</dbReference>
<dbReference type="EMBL" id="QETB01000007">
    <property type="protein sequence ID" value="PWF24431.1"/>
    <property type="molecule type" value="Genomic_DNA"/>
</dbReference>
<reference evidence="4" key="1">
    <citation type="submission" date="2018-05" db="EMBL/GenBank/DDBJ databases">
        <authorList>
            <person name="Li Y."/>
        </authorList>
    </citation>
    <scope>NUCLEOTIDE SEQUENCE [LARGE SCALE GENOMIC DNA]</scope>
    <source>
        <strain evidence="4">sk1b4</strain>
    </source>
</reference>